<dbReference type="FunFam" id="2.40.70.10:FF:000008">
    <property type="entry name" value="Cathepsin D"/>
    <property type="match status" value="1"/>
</dbReference>
<keyword evidence="5 12" id="KW-0064">Aspartyl protease</keyword>
<dbReference type="PRINTS" id="PR00792">
    <property type="entry name" value="PEPSIN"/>
</dbReference>
<evidence type="ECO:0000256" key="14">
    <source>
        <dbReference type="SAM" id="SignalP"/>
    </source>
</evidence>
<dbReference type="InterPro" id="IPR033121">
    <property type="entry name" value="PEPTIDASE_A1"/>
</dbReference>
<dbReference type="CDD" id="cd05471">
    <property type="entry name" value="pepsin_like"/>
    <property type="match status" value="1"/>
</dbReference>
<evidence type="ECO:0000256" key="10">
    <source>
        <dbReference type="PIRSR" id="PIRSR601461-1"/>
    </source>
</evidence>
<evidence type="ECO:0000256" key="4">
    <source>
        <dbReference type="ARBA" id="ARBA00022670"/>
    </source>
</evidence>
<organism evidence="16 17">
    <name type="scientific">Jaapia argillacea MUCL 33604</name>
    <dbReference type="NCBI Taxonomy" id="933084"/>
    <lineage>
        <taxon>Eukaryota</taxon>
        <taxon>Fungi</taxon>
        <taxon>Dikarya</taxon>
        <taxon>Basidiomycota</taxon>
        <taxon>Agaricomycotina</taxon>
        <taxon>Agaricomycetes</taxon>
        <taxon>Agaricomycetidae</taxon>
        <taxon>Jaapiales</taxon>
        <taxon>Jaapiaceae</taxon>
        <taxon>Jaapia</taxon>
    </lineage>
</organism>
<evidence type="ECO:0000256" key="3">
    <source>
        <dbReference type="ARBA" id="ARBA00022475"/>
    </source>
</evidence>
<gene>
    <name evidence="16" type="ORF">JAAARDRAFT_178857</name>
</gene>
<keyword evidence="11" id="KW-1015">Disulfide bond</keyword>
<sequence length="520" mass="53547">MQFTLSFTTLLLASLLVLNVQALPVRRDAGMITLPLKRIHQARDDIHPQMLLQQHINRGQRRLARMTGRQAPSEEQFQANIHNRMFLMPSGPGSHTPSKRYNRQGSKAPTNQADAGGIAAGIVAGINAAGGGSSNGTTTNTTNTTTTTTATTTATGATPSGAGFSQVDLTALENGGLTPAGNPSASNSLGLDIEANDVGYIATVQMGTPPRDFKLLMDSGSADLWVGAENCTSQGGNCGPHTFLGPASSSSFVDTGKQFQVTYGSGAVAGDIVTDDISIAGLALNTHTFGVATQETVDFSASSVPFDGLMGLAQSTLSQQQTLTPVESLAKAGLITEAITSFKISRLADQKNDGEITFGGLDTTKFDQATLTTFANVNTQGFWEGAVGSIAADGTDLGLTGRTAILDTGTTLIIAPATDAAAVHAAIPGSQSDGQGGFTIPCTTTTVVSLSFGGTVFTIDPRDLAFAPVNNNDLTGTCVSGISSGQIGGATEWLVGDVFLKNAYFSTDVGKNQISLAKLV</sequence>
<dbReference type="FunCoup" id="A0A067Q3S1">
    <property type="interactions" value="48"/>
</dbReference>
<feature type="active site" evidence="10">
    <location>
        <position position="407"/>
    </location>
</feature>
<dbReference type="PROSITE" id="PS00141">
    <property type="entry name" value="ASP_PROTEASE"/>
    <property type="match status" value="1"/>
</dbReference>
<name>A0A067Q3S1_9AGAM</name>
<feature type="domain" description="Peptidase A1" evidence="15">
    <location>
        <begin position="200"/>
        <end position="517"/>
    </location>
</feature>
<protein>
    <recommendedName>
        <fullName evidence="15">Peptidase A1 domain-containing protein</fullName>
    </recommendedName>
</protein>
<dbReference type="Proteomes" id="UP000027265">
    <property type="component" value="Unassembled WGS sequence"/>
</dbReference>
<comment type="similarity">
    <text evidence="2 12">Belongs to the peptidase A1 family.</text>
</comment>
<dbReference type="AlphaFoldDB" id="A0A067Q3S1"/>
<keyword evidence="14" id="KW-0732">Signal</keyword>
<dbReference type="PANTHER" id="PTHR47966">
    <property type="entry name" value="BETA-SITE APP-CLEAVING ENZYME, ISOFORM A-RELATED"/>
    <property type="match status" value="1"/>
</dbReference>
<evidence type="ECO:0000256" key="9">
    <source>
        <dbReference type="ARBA" id="ARBA00023288"/>
    </source>
</evidence>
<keyword evidence="6 12" id="KW-0378">Hydrolase</keyword>
<feature type="signal peptide" evidence="14">
    <location>
        <begin position="1"/>
        <end position="22"/>
    </location>
</feature>
<dbReference type="InParanoid" id="A0A067Q3S1"/>
<dbReference type="GO" id="GO:0006508">
    <property type="term" value="P:proteolysis"/>
    <property type="evidence" value="ECO:0007669"/>
    <property type="project" value="UniProtKB-KW"/>
</dbReference>
<dbReference type="FunFam" id="2.40.70.10:FF:000060">
    <property type="entry name" value="Aspartic-type endopeptidase ctsD"/>
    <property type="match status" value="1"/>
</dbReference>
<keyword evidence="3" id="KW-1003">Cell membrane</keyword>
<proteinExistence type="inferred from homology"/>
<feature type="compositionally biased region" description="Low complexity" evidence="13">
    <location>
        <begin position="135"/>
        <end position="161"/>
    </location>
</feature>
<feature type="chain" id="PRO_5001643702" description="Peptidase A1 domain-containing protein" evidence="14">
    <location>
        <begin position="23"/>
        <end position="520"/>
    </location>
</feature>
<dbReference type="Gene3D" id="2.40.70.10">
    <property type="entry name" value="Acid Proteases"/>
    <property type="match status" value="2"/>
</dbReference>
<evidence type="ECO:0000256" key="11">
    <source>
        <dbReference type="PIRSR" id="PIRSR601461-2"/>
    </source>
</evidence>
<dbReference type="InterPro" id="IPR001461">
    <property type="entry name" value="Aspartic_peptidase_A1"/>
</dbReference>
<dbReference type="EMBL" id="KL197720">
    <property type="protein sequence ID" value="KDQ57236.1"/>
    <property type="molecule type" value="Genomic_DNA"/>
</dbReference>
<evidence type="ECO:0000256" key="12">
    <source>
        <dbReference type="RuleBase" id="RU000454"/>
    </source>
</evidence>
<dbReference type="InterPro" id="IPR021109">
    <property type="entry name" value="Peptidase_aspartic_dom_sf"/>
</dbReference>
<keyword evidence="9" id="KW-0449">Lipoprotein</keyword>
<dbReference type="InterPro" id="IPR001969">
    <property type="entry name" value="Aspartic_peptidase_AS"/>
</dbReference>
<evidence type="ECO:0000313" key="16">
    <source>
        <dbReference type="EMBL" id="KDQ57236.1"/>
    </source>
</evidence>
<evidence type="ECO:0000256" key="5">
    <source>
        <dbReference type="ARBA" id="ARBA00022750"/>
    </source>
</evidence>
<keyword evidence="7" id="KW-0472">Membrane</keyword>
<dbReference type="GO" id="GO:0005886">
    <property type="term" value="C:plasma membrane"/>
    <property type="evidence" value="ECO:0007669"/>
    <property type="project" value="UniProtKB-SubCell"/>
</dbReference>
<comment type="subcellular location">
    <subcellularLocation>
        <location evidence="1">Cell membrane</location>
    </subcellularLocation>
</comment>
<dbReference type="SUPFAM" id="SSF50630">
    <property type="entry name" value="Acid proteases"/>
    <property type="match status" value="1"/>
</dbReference>
<evidence type="ECO:0000256" key="7">
    <source>
        <dbReference type="ARBA" id="ARBA00023136"/>
    </source>
</evidence>
<dbReference type="InterPro" id="IPR034164">
    <property type="entry name" value="Pepsin-like_dom"/>
</dbReference>
<dbReference type="HOGENOM" id="CLU_013253_1_1_1"/>
<evidence type="ECO:0000256" key="13">
    <source>
        <dbReference type="SAM" id="MobiDB-lite"/>
    </source>
</evidence>
<accession>A0A067Q3S1</accession>
<feature type="disulfide bond" evidence="11">
    <location>
        <begin position="231"/>
        <end position="238"/>
    </location>
</feature>
<feature type="compositionally biased region" description="Polar residues" evidence="13">
    <location>
        <begin position="103"/>
        <end position="112"/>
    </location>
</feature>
<keyword evidence="8" id="KW-0325">Glycoprotein</keyword>
<feature type="active site" evidence="10">
    <location>
        <position position="218"/>
    </location>
</feature>
<evidence type="ECO:0000259" key="15">
    <source>
        <dbReference type="PROSITE" id="PS51767"/>
    </source>
</evidence>
<keyword evidence="17" id="KW-1185">Reference proteome</keyword>
<evidence type="ECO:0000313" key="17">
    <source>
        <dbReference type="Proteomes" id="UP000027265"/>
    </source>
</evidence>
<dbReference type="PROSITE" id="PS51767">
    <property type="entry name" value="PEPTIDASE_A1"/>
    <property type="match status" value="1"/>
</dbReference>
<dbReference type="PANTHER" id="PTHR47966:SF75">
    <property type="entry name" value="ENDOPEPTIDASE (CTSD), PUTATIVE (AFU_ORTHOLOGUE AFUA_4G07040)-RELATED"/>
    <property type="match status" value="1"/>
</dbReference>
<evidence type="ECO:0000256" key="8">
    <source>
        <dbReference type="ARBA" id="ARBA00023180"/>
    </source>
</evidence>
<dbReference type="OrthoDB" id="2747330at2759"/>
<dbReference type="STRING" id="933084.A0A067Q3S1"/>
<evidence type="ECO:0000256" key="1">
    <source>
        <dbReference type="ARBA" id="ARBA00004236"/>
    </source>
</evidence>
<reference evidence="17" key="1">
    <citation type="journal article" date="2014" name="Proc. Natl. Acad. Sci. U.S.A.">
        <title>Extensive sampling of basidiomycete genomes demonstrates inadequacy of the white-rot/brown-rot paradigm for wood decay fungi.</title>
        <authorList>
            <person name="Riley R."/>
            <person name="Salamov A.A."/>
            <person name="Brown D.W."/>
            <person name="Nagy L.G."/>
            <person name="Floudas D."/>
            <person name="Held B.W."/>
            <person name="Levasseur A."/>
            <person name="Lombard V."/>
            <person name="Morin E."/>
            <person name="Otillar R."/>
            <person name="Lindquist E.A."/>
            <person name="Sun H."/>
            <person name="LaButti K.M."/>
            <person name="Schmutz J."/>
            <person name="Jabbour D."/>
            <person name="Luo H."/>
            <person name="Baker S.E."/>
            <person name="Pisabarro A.G."/>
            <person name="Walton J.D."/>
            <person name="Blanchette R.A."/>
            <person name="Henrissat B."/>
            <person name="Martin F."/>
            <person name="Cullen D."/>
            <person name="Hibbett D.S."/>
            <person name="Grigoriev I.V."/>
        </authorList>
    </citation>
    <scope>NUCLEOTIDE SEQUENCE [LARGE SCALE GENOMIC DNA]</scope>
    <source>
        <strain evidence="17">MUCL 33604</strain>
    </source>
</reference>
<dbReference type="GO" id="GO:0004190">
    <property type="term" value="F:aspartic-type endopeptidase activity"/>
    <property type="evidence" value="ECO:0007669"/>
    <property type="project" value="UniProtKB-KW"/>
</dbReference>
<dbReference type="Pfam" id="PF00026">
    <property type="entry name" value="Asp"/>
    <property type="match status" value="1"/>
</dbReference>
<feature type="region of interest" description="Disordered" evidence="13">
    <location>
        <begin position="131"/>
        <end position="161"/>
    </location>
</feature>
<feature type="region of interest" description="Disordered" evidence="13">
    <location>
        <begin position="89"/>
        <end position="112"/>
    </location>
</feature>
<evidence type="ECO:0000256" key="6">
    <source>
        <dbReference type="ARBA" id="ARBA00022801"/>
    </source>
</evidence>
<evidence type="ECO:0000256" key="2">
    <source>
        <dbReference type="ARBA" id="ARBA00007447"/>
    </source>
</evidence>
<keyword evidence="4 12" id="KW-0645">Protease</keyword>